<proteinExistence type="predicted"/>
<reference evidence="2" key="1">
    <citation type="journal article" date="2014" name="Genome Biol. Evol.">
        <title>Gene Loss Rather Than Gene Gain Is Associated with a Host Jump from Monocots to Dicots in the Smut Fungus Melanopsichium pennsylvanicum.</title>
        <authorList>
            <person name="Sharma R."/>
            <person name="Mishra B."/>
            <person name="Runge F."/>
            <person name="Thines M."/>
        </authorList>
    </citation>
    <scope>NUCLEOTIDE SEQUENCE</scope>
    <source>
        <strain evidence="2">4</strain>
    </source>
</reference>
<organism evidence="2">
    <name type="scientific">Melanopsichium pennsylvanicum 4</name>
    <dbReference type="NCBI Taxonomy" id="1398559"/>
    <lineage>
        <taxon>Eukaryota</taxon>
        <taxon>Fungi</taxon>
        <taxon>Dikarya</taxon>
        <taxon>Basidiomycota</taxon>
        <taxon>Ustilaginomycotina</taxon>
        <taxon>Ustilaginomycetes</taxon>
        <taxon>Ustilaginales</taxon>
        <taxon>Ustilaginaceae</taxon>
        <taxon>Melanopsichium</taxon>
    </lineage>
</organism>
<dbReference type="EMBL" id="HG529610">
    <property type="protein sequence ID" value="CDI54315.1"/>
    <property type="molecule type" value="Genomic_DNA"/>
</dbReference>
<feature type="region of interest" description="Disordered" evidence="1">
    <location>
        <begin position="1"/>
        <end position="31"/>
    </location>
</feature>
<evidence type="ECO:0000313" key="2">
    <source>
        <dbReference type="EMBL" id="CDI54315.1"/>
    </source>
</evidence>
<evidence type="ECO:0000256" key="1">
    <source>
        <dbReference type="SAM" id="MobiDB-lite"/>
    </source>
</evidence>
<protein>
    <submittedName>
        <fullName evidence="2">Uncharacterized protein</fullName>
    </submittedName>
</protein>
<dbReference type="AlphaFoldDB" id="A0A077QVX0"/>
<name>A0A077QVX0_9BASI</name>
<sequence length="141" mass="15680">MCVQSIRDTSQSRRRRMDTGEEAQVVDGTSKGRHIPRHSVPVLFHVFIGLGARRKLHLNEMQSRLMVFAFINGFWSPLKTGHAHIGVGGFKRFCAIPFWVNLDPQSQPATNQGSARVNTATLKIQVYTAQSVLKAAAAIRP</sequence>
<accession>A0A077QVX0</accession>